<proteinExistence type="predicted"/>
<dbReference type="AlphaFoldDB" id="A0A561Q7H0"/>
<evidence type="ECO:0000313" key="2">
    <source>
        <dbReference type="Proteomes" id="UP000320653"/>
    </source>
</evidence>
<protein>
    <submittedName>
        <fullName evidence="1">Uncharacterized protein</fullName>
    </submittedName>
</protein>
<name>A0A561Q7H0_9HYPH</name>
<reference evidence="1 2" key="1">
    <citation type="submission" date="2019-06" db="EMBL/GenBank/DDBJ databases">
        <title>Sorghum-associated microbial communities from plants grown in Nebraska, USA.</title>
        <authorList>
            <person name="Schachtman D."/>
        </authorList>
    </citation>
    <scope>NUCLEOTIDE SEQUENCE [LARGE SCALE GENOMIC DNA]</scope>
    <source>
        <strain evidence="1 2">1225</strain>
    </source>
</reference>
<keyword evidence="2" id="KW-1185">Reference proteome</keyword>
<organism evidence="1 2">
    <name type="scientific">Neorhizobium alkalisoli</name>
    <dbReference type="NCBI Taxonomy" id="528178"/>
    <lineage>
        <taxon>Bacteria</taxon>
        <taxon>Pseudomonadati</taxon>
        <taxon>Pseudomonadota</taxon>
        <taxon>Alphaproteobacteria</taxon>
        <taxon>Hyphomicrobiales</taxon>
        <taxon>Rhizobiaceae</taxon>
        <taxon>Rhizobium/Agrobacterium group</taxon>
        <taxon>Neorhizobium</taxon>
    </lineage>
</organism>
<accession>A0A561Q7H0</accession>
<evidence type="ECO:0000313" key="1">
    <source>
        <dbReference type="EMBL" id="TWF46313.1"/>
    </source>
</evidence>
<dbReference type="Proteomes" id="UP000320653">
    <property type="component" value="Unassembled WGS sequence"/>
</dbReference>
<gene>
    <name evidence="1" type="ORF">FHW37_1158</name>
</gene>
<sequence length="80" mass="9198">MERTRDLDSKQGISGDDVEVYQVYSKLKIDKKPRHYRLTLAGDLNSPVLLDHEETSKYPPYAALCPFPIADTLFRSWAAR</sequence>
<comment type="caution">
    <text evidence="1">The sequence shown here is derived from an EMBL/GenBank/DDBJ whole genome shotgun (WGS) entry which is preliminary data.</text>
</comment>
<dbReference type="EMBL" id="VIWP01000015">
    <property type="protein sequence ID" value="TWF46313.1"/>
    <property type="molecule type" value="Genomic_DNA"/>
</dbReference>